<proteinExistence type="predicted"/>
<sequence>MQINSFEDVNLALKKVAELSVKIEKINGEVTLACNEIKEARAGEIKVLSDELGYIEQCITTFCENNKHEFAEKRSKEFTFGKIGYRLSKSVSLPRVKEKLENLIKAFKSYNLNECIIYKEELNKDAIVELDDTTLVKLGLKRVVKDNFRIEPKIESLEIQN</sequence>
<dbReference type="EMBL" id="AALHBX010000004">
    <property type="protein sequence ID" value="ECZ5737802.1"/>
    <property type="molecule type" value="Genomic_DNA"/>
</dbReference>
<organism evidence="1 2">
    <name type="scientific">Campylobacter jejuni</name>
    <dbReference type="NCBI Taxonomy" id="197"/>
    <lineage>
        <taxon>Bacteria</taxon>
        <taxon>Pseudomonadati</taxon>
        <taxon>Campylobacterota</taxon>
        <taxon>Epsilonproteobacteria</taxon>
        <taxon>Campylobacterales</taxon>
        <taxon>Campylobacteraceae</taxon>
        <taxon>Campylobacter</taxon>
    </lineage>
</organism>
<dbReference type="GO" id="GO:0042262">
    <property type="term" value="P:DNA protection"/>
    <property type="evidence" value="ECO:0007669"/>
    <property type="project" value="InterPro"/>
</dbReference>
<dbReference type="InterPro" id="IPR009951">
    <property type="entry name" value="Host-nuc_inhib_Gam"/>
</dbReference>
<dbReference type="Proteomes" id="UP000421425">
    <property type="component" value="Unassembled WGS sequence"/>
</dbReference>
<evidence type="ECO:0000313" key="1">
    <source>
        <dbReference type="EMBL" id="ECZ5737802.1"/>
    </source>
</evidence>
<dbReference type="RefSeq" id="WP_002872701.1">
    <property type="nucleotide sequence ID" value="NZ_AP028344.1"/>
</dbReference>
<name>A0A1E7NVU9_CAMJU</name>
<protein>
    <submittedName>
        <fullName evidence="1">Host-nuclease inhibitor protein Gam</fullName>
    </submittedName>
</protein>
<comment type="caution">
    <text evidence="1">The sequence shown here is derived from an EMBL/GenBank/DDBJ whole genome shotgun (WGS) entry which is preliminary data.</text>
</comment>
<dbReference type="Pfam" id="PF07352">
    <property type="entry name" value="Phage_Mu_Gam"/>
    <property type="match status" value="1"/>
</dbReference>
<dbReference type="SUPFAM" id="SSF161266">
    <property type="entry name" value="Gam-like"/>
    <property type="match status" value="1"/>
</dbReference>
<gene>
    <name evidence="1" type="ORF">F8Y55_03890</name>
</gene>
<dbReference type="GO" id="GO:0003690">
    <property type="term" value="F:double-stranded DNA binding"/>
    <property type="evidence" value="ECO:0007669"/>
    <property type="project" value="InterPro"/>
</dbReference>
<dbReference type="AlphaFoldDB" id="A0A1E7NVU9"/>
<dbReference type="Gene3D" id="1.20.5.170">
    <property type="match status" value="1"/>
</dbReference>
<accession>A0A1E7NVU9</accession>
<reference evidence="1 2" key="1">
    <citation type="submission" date="2019-10" db="EMBL/GenBank/DDBJ databases">
        <authorList>
            <consortium name="PulseNet: The National Subtyping Network for Foodborne Disease Surveillance"/>
            <person name="Tarr C.L."/>
            <person name="Trees E."/>
            <person name="Katz L.S."/>
            <person name="Carleton-Romer H.A."/>
            <person name="Stroika S."/>
            <person name="Kucerova Z."/>
            <person name="Roache K.F."/>
            <person name="Sabol A.L."/>
            <person name="Besser J."/>
            <person name="Gerner-Smidt P."/>
        </authorList>
    </citation>
    <scope>NUCLEOTIDE SEQUENCE [LARGE SCALE GENOMIC DNA]</scope>
    <source>
        <strain evidence="1 2">PNUSAC012091</strain>
    </source>
</reference>
<evidence type="ECO:0000313" key="2">
    <source>
        <dbReference type="Proteomes" id="UP000421425"/>
    </source>
</evidence>